<evidence type="ECO:0000313" key="4">
    <source>
        <dbReference type="EMBL" id="OQV12834.1"/>
    </source>
</evidence>
<feature type="transmembrane region" description="Helical" evidence="2">
    <location>
        <begin position="416"/>
        <end position="437"/>
    </location>
</feature>
<proteinExistence type="predicted"/>
<dbReference type="GO" id="GO:0022857">
    <property type="term" value="F:transmembrane transporter activity"/>
    <property type="evidence" value="ECO:0007669"/>
    <property type="project" value="InterPro"/>
</dbReference>
<keyword evidence="5" id="KW-1185">Reference proteome</keyword>
<dbReference type="InterPro" id="IPR020846">
    <property type="entry name" value="MFS_dom"/>
</dbReference>
<dbReference type="InterPro" id="IPR036259">
    <property type="entry name" value="MFS_trans_sf"/>
</dbReference>
<gene>
    <name evidence="4" type="ORF">BV898_12964</name>
</gene>
<reference evidence="5" key="1">
    <citation type="submission" date="2017-01" db="EMBL/GenBank/DDBJ databases">
        <title>Comparative genomics of anhydrobiosis in the tardigrade Hypsibius dujardini.</title>
        <authorList>
            <person name="Yoshida Y."/>
            <person name="Koutsovoulos G."/>
            <person name="Laetsch D."/>
            <person name="Stevens L."/>
            <person name="Kumar S."/>
            <person name="Horikawa D."/>
            <person name="Ishino K."/>
            <person name="Komine S."/>
            <person name="Tomita M."/>
            <person name="Blaxter M."/>
            <person name="Arakawa K."/>
        </authorList>
    </citation>
    <scope>NUCLEOTIDE SEQUENCE [LARGE SCALE GENOMIC DNA]</scope>
    <source>
        <strain evidence="5">Z151</strain>
    </source>
</reference>
<dbReference type="Gene3D" id="1.20.1250.20">
    <property type="entry name" value="MFS general substrate transporter like domains"/>
    <property type="match status" value="2"/>
</dbReference>
<keyword evidence="2" id="KW-0812">Transmembrane</keyword>
<evidence type="ECO:0000313" key="5">
    <source>
        <dbReference type="Proteomes" id="UP000192578"/>
    </source>
</evidence>
<sequence length="459" mass="50010">MAPETFSLKENMEKTTVISEFPDGGEYPHERPALKRGLSQHVDGGWAWVALIAGFFIQFIIIGLVLSMGVFYSELVAEFGGDASASRAISWLISASLGANCFFGPIGSVSANRFGYTQTISVGGLLASAGFFITYFSTNFWLVFFSFGVMTGAGLGLSLSPSFGVIAFYFDKRKKFATTFMTLSVGVGLMVFPSLERYLINAYNWRDTSLILSAISLNLIPFSLLFTHRKKSTGSTSSFRDNADLSLFSKVSFYLMMVNFFLMAGYNVLNVCGMRFAVHARGVSETDAAFLFSMQGLTNCLARLSAMAFGCIPWTSSNRARWTILNVFTILGGLALILFGVASDFLQLCIFCAGIGYFVGGRFALLPALQMEIFAAKRFTTSWSYGTFCMGMGTLLLPSIGNWLAVQTSTPEAPFYLAGICVISAAAFTIPLGRCLGVSSELRKVGKQTQELEYPPELI</sequence>
<name>A0A1W0WC99_HYPEX</name>
<dbReference type="EMBL" id="MTYJ01000136">
    <property type="protein sequence ID" value="OQV12834.1"/>
    <property type="molecule type" value="Genomic_DNA"/>
</dbReference>
<dbReference type="SUPFAM" id="SSF103473">
    <property type="entry name" value="MFS general substrate transporter"/>
    <property type="match status" value="1"/>
</dbReference>
<comment type="caution">
    <text evidence="4">The sequence shown here is derived from an EMBL/GenBank/DDBJ whole genome shotgun (WGS) entry which is preliminary data.</text>
</comment>
<dbReference type="PROSITE" id="PS50850">
    <property type="entry name" value="MFS"/>
    <property type="match status" value="1"/>
</dbReference>
<evidence type="ECO:0000259" key="3">
    <source>
        <dbReference type="PROSITE" id="PS50850"/>
    </source>
</evidence>
<feature type="domain" description="Major facilitator superfamily (MFS) profile" evidence="3">
    <location>
        <begin position="47"/>
        <end position="437"/>
    </location>
</feature>
<evidence type="ECO:0000256" key="1">
    <source>
        <dbReference type="ARBA" id="ARBA00004141"/>
    </source>
</evidence>
<feature type="transmembrane region" description="Helical" evidence="2">
    <location>
        <begin position="114"/>
        <end position="136"/>
    </location>
</feature>
<feature type="transmembrane region" description="Helical" evidence="2">
    <location>
        <begin position="207"/>
        <end position="226"/>
    </location>
</feature>
<feature type="transmembrane region" description="Helical" evidence="2">
    <location>
        <begin position="88"/>
        <end position="107"/>
    </location>
</feature>
<feature type="transmembrane region" description="Helical" evidence="2">
    <location>
        <begin position="247"/>
        <end position="269"/>
    </location>
</feature>
<dbReference type="GO" id="GO:0016020">
    <property type="term" value="C:membrane"/>
    <property type="evidence" value="ECO:0007669"/>
    <property type="project" value="UniProtKB-SubCell"/>
</dbReference>
<dbReference type="OrthoDB" id="6499973at2759"/>
<feature type="transmembrane region" description="Helical" evidence="2">
    <location>
        <begin position="45"/>
        <end position="68"/>
    </location>
</feature>
<feature type="transmembrane region" description="Helical" evidence="2">
    <location>
        <begin position="142"/>
        <end position="169"/>
    </location>
</feature>
<dbReference type="PANTHER" id="PTHR11360:SF284">
    <property type="entry name" value="EG:103B4.3 PROTEIN-RELATED"/>
    <property type="match status" value="1"/>
</dbReference>
<dbReference type="PANTHER" id="PTHR11360">
    <property type="entry name" value="MONOCARBOXYLATE TRANSPORTER"/>
    <property type="match status" value="1"/>
</dbReference>
<dbReference type="AlphaFoldDB" id="A0A1W0WC99"/>
<dbReference type="InterPro" id="IPR011701">
    <property type="entry name" value="MFS"/>
</dbReference>
<organism evidence="4 5">
    <name type="scientific">Hypsibius exemplaris</name>
    <name type="common">Freshwater tardigrade</name>
    <dbReference type="NCBI Taxonomy" id="2072580"/>
    <lineage>
        <taxon>Eukaryota</taxon>
        <taxon>Metazoa</taxon>
        <taxon>Ecdysozoa</taxon>
        <taxon>Tardigrada</taxon>
        <taxon>Eutardigrada</taxon>
        <taxon>Parachela</taxon>
        <taxon>Hypsibioidea</taxon>
        <taxon>Hypsibiidae</taxon>
        <taxon>Hypsibius</taxon>
    </lineage>
</organism>
<comment type="subcellular location">
    <subcellularLocation>
        <location evidence="1">Membrane</location>
        <topology evidence="1">Multi-pass membrane protein</topology>
    </subcellularLocation>
</comment>
<feature type="transmembrane region" description="Helical" evidence="2">
    <location>
        <begin position="289"/>
        <end position="310"/>
    </location>
</feature>
<protein>
    <submittedName>
        <fullName evidence="4">Monocarboxylate transporter 12</fullName>
    </submittedName>
</protein>
<feature type="transmembrane region" description="Helical" evidence="2">
    <location>
        <begin position="345"/>
        <end position="365"/>
    </location>
</feature>
<dbReference type="InterPro" id="IPR050327">
    <property type="entry name" value="Proton-linked_MCT"/>
</dbReference>
<dbReference type="Pfam" id="PF07690">
    <property type="entry name" value="MFS_1"/>
    <property type="match status" value="1"/>
</dbReference>
<keyword evidence="2" id="KW-0472">Membrane</keyword>
<feature type="transmembrane region" description="Helical" evidence="2">
    <location>
        <begin position="322"/>
        <end position="339"/>
    </location>
</feature>
<evidence type="ECO:0000256" key="2">
    <source>
        <dbReference type="SAM" id="Phobius"/>
    </source>
</evidence>
<feature type="transmembrane region" description="Helical" evidence="2">
    <location>
        <begin position="176"/>
        <end position="195"/>
    </location>
</feature>
<feature type="transmembrane region" description="Helical" evidence="2">
    <location>
        <begin position="385"/>
        <end position="404"/>
    </location>
</feature>
<dbReference type="Proteomes" id="UP000192578">
    <property type="component" value="Unassembled WGS sequence"/>
</dbReference>
<accession>A0A1W0WC99</accession>
<keyword evidence="2" id="KW-1133">Transmembrane helix</keyword>